<organism evidence="1 2">
    <name type="scientific">Camellia lanceoleosa</name>
    <dbReference type="NCBI Taxonomy" id="1840588"/>
    <lineage>
        <taxon>Eukaryota</taxon>
        <taxon>Viridiplantae</taxon>
        <taxon>Streptophyta</taxon>
        <taxon>Embryophyta</taxon>
        <taxon>Tracheophyta</taxon>
        <taxon>Spermatophyta</taxon>
        <taxon>Magnoliopsida</taxon>
        <taxon>eudicotyledons</taxon>
        <taxon>Gunneridae</taxon>
        <taxon>Pentapetalae</taxon>
        <taxon>asterids</taxon>
        <taxon>Ericales</taxon>
        <taxon>Theaceae</taxon>
        <taxon>Camellia</taxon>
    </lineage>
</organism>
<keyword evidence="2" id="KW-1185">Reference proteome</keyword>
<accession>A0ACC0GSH7</accession>
<sequence length="176" mass="20131">MWIDVDEQMFHHIIFHCPLIENLCVVWCDGLSKLGLTANLHNLKKVRISGLKEVEINAPSLQSFLYNIGEGDTFVLNIDSSCDLKVLHLEGLSIRDQLFKNLMSKFPLLEDIHLQYVSDLKRIDILSQSLEKIDLDSCNQLVEAKIDTPNLFSFEYVGNGIPSLYFFRAPHQLKAL</sequence>
<dbReference type="Proteomes" id="UP001060215">
    <property type="component" value="Chromosome 9"/>
</dbReference>
<evidence type="ECO:0000313" key="1">
    <source>
        <dbReference type="EMBL" id="KAI8002471.1"/>
    </source>
</evidence>
<evidence type="ECO:0000313" key="2">
    <source>
        <dbReference type="Proteomes" id="UP001060215"/>
    </source>
</evidence>
<comment type="caution">
    <text evidence="1">The sequence shown here is derived from an EMBL/GenBank/DDBJ whole genome shotgun (WGS) entry which is preliminary data.</text>
</comment>
<gene>
    <name evidence="1" type="ORF">LOK49_LG08G03102</name>
</gene>
<protein>
    <submittedName>
        <fullName evidence="1">Uncharacterized protein</fullName>
    </submittedName>
</protein>
<proteinExistence type="predicted"/>
<reference evidence="1 2" key="1">
    <citation type="journal article" date="2022" name="Plant J.">
        <title>Chromosome-level genome of Camellia lanceoleosa provides a valuable resource for understanding genome evolution and self-incompatibility.</title>
        <authorList>
            <person name="Gong W."/>
            <person name="Xiao S."/>
            <person name="Wang L."/>
            <person name="Liao Z."/>
            <person name="Chang Y."/>
            <person name="Mo W."/>
            <person name="Hu G."/>
            <person name="Li W."/>
            <person name="Zhao G."/>
            <person name="Zhu H."/>
            <person name="Hu X."/>
            <person name="Ji K."/>
            <person name="Xiang X."/>
            <person name="Song Q."/>
            <person name="Yuan D."/>
            <person name="Jin S."/>
            <person name="Zhang L."/>
        </authorList>
    </citation>
    <scope>NUCLEOTIDE SEQUENCE [LARGE SCALE GENOMIC DNA]</scope>
    <source>
        <strain evidence="1">SQ_2022a</strain>
    </source>
</reference>
<dbReference type="EMBL" id="CM045766">
    <property type="protein sequence ID" value="KAI8002471.1"/>
    <property type="molecule type" value="Genomic_DNA"/>
</dbReference>
<name>A0ACC0GSH7_9ERIC</name>